<dbReference type="InterPro" id="IPR006133">
    <property type="entry name" value="DNA-dir_DNA_pol_B_exonuc"/>
</dbReference>
<dbReference type="SUPFAM" id="SSF56672">
    <property type="entry name" value="DNA/RNA polymerases"/>
    <property type="match status" value="1"/>
</dbReference>
<organism evidence="10 11">
    <name type="scientific">Anisodus tanguticus</name>
    <dbReference type="NCBI Taxonomy" id="243964"/>
    <lineage>
        <taxon>Eukaryota</taxon>
        <taxon>Viridiplantae</taxon>
        <taxon>Streptophyta</taxon>
        <taxon>Embryophyta</taxon>
        <taxon>Tracheophyta</taxon>
        <taxon>Spermatophyta</taxon>
        <taxon>Magnoliopsida</taxon>
        <taxon>eudicotyledons</taxon>
        <taxon>Gunneridae</taxon>
        <taxon>Pentapetalae</taxon>
        <taxon>asterids</taxon>
        <taxon>lamiids</taxon>
        <taxon>Solanales</taxon>
        <taxon>Solanaceae</taxon>
        <taxon>Solanoideae</taxon>
        <taxon>Hyoscyameae</taxon>
        <taxon>Anisodus</taxon>
    </lineage>
</organism>
<dbReference type="GO" id="GO:0006287">
    <property type="term" value="P:base-excision repair, gap-filling"/>
    <property type="evidence" value="ECO:0007669"/>
    <property type="project" value="TreeGrafter"/>
</dbReference>
<evidence type="ECO:0000256" key="7">
    <source>
        <dbReference type="ARBA" id="ARBA00049244"/>
    </source>
</evidence>
<dbReference type="Gene3D" id="3.90.1600.10">
    <property type="entry name" value="Palm domain of DNA polymerase"/>
    <property type="match status" value="1"/>
</dbReference>
<dbReference type="GO" id="GO:0003677">
    <property type="term" value="F:DNA binding"/>
    <property type="evidence" value="ECO:0007669"/>
    <property type="project" value="UniProtKB-KW"/>
</dbReference>
<dbReference type="AlphaFoldDB" id="A0AAE1QQI6"/>
<dbReference type="InterPro" id="IPR036397">
    <property type="entry name" value="RNaseH_sf"/>
</dbReference>
<evidence type="ECO:0000256" key="1">
    <source>
        <dbReference type="ARBA" id="ARBA00012417"/>
    </source>
</evidence>
<dbReference type="InterPro" id="IPR050240">
    <property type="entry name" value="DNA_pol_type-B"/>
</dbReference>
<dbReference type="GO" id="GO:0008296">
    <property type="term" value="F:3'-5'-DNA exonuclease activity"/>
    <property type="evidence" value="ECO:0007669"/>
    <property type="project" value="TreeGrafter"/>
</dbReference>
<keyword evidence="4" id="KW-0239">DNA-directed DNA polymerase</keyword>
<evidence type="ECO:0000256" key="2">
    <source>
        <dbReference type="ARBA" id="ARBA00022679"/>
    </source>
</evidence>
<evidence type="ECO:0000256" key="6">
    <source>
        <dbReference type="ARBA" id="ARBA00024411"/>
    </source>
</evidence>
<dbReference type="Pfam" id="PF03104">
    <property type="entry name" value="DNA_pol_B_exo1"/>
    <property type="match status" value="1"/>
</dbReference>
<dbReference type="InterPro" id="IPR012337">
    <property type="entry name" value="RNaseH-like_sf"/>
</dbReference>
<name>A0AAE1QQI6_9SOLA</name>
<comment type="caution">
    <text evidence="10">The sequence shown here is derived from an EMBL/GenBank/DDBJ whole genome shotgun (WGS) entry which is preliminary data.</text>
</comment>
<dbReference type="EMBL" id="JAVYJV010000024">
    <property type="protein sequence ID" value="KAK4337738.1"/>
    <property type="molecule type" value="Genomic_DNA"/>
</dbReference>
<keyword evidence="11" id="KW-1185">Reference proteome</keyword>
<comment type="catalytic activity">
    <reaction evidence="7">
        <text>DNA(n) + a 2'-deoxyribonucleoside 5'-triphosphate = DNA(n+1) + diphosphate</text>
        <dbReference type="Rhea" id="RHEA:22508"/>
        <dbReference type="Rhea" id="RHEA-COMP:17339"/>
        <dbReference type="Rhea" id="RHEA-COMP:17340"/>
        <dbReference type="ChEBI" id="CHEBI:33019"/>
        <dbReference type="ChEBI" id="CHEBI:61560"/>
        <dbReference type="ChEBI" id="CHEBI:173112"/>
        <dbReference type="EC" id="2.7.7.7"/>
    </reaction>
</comment>
<sequence length="237" mass="26999">MAPFRILSFNNECAGRKGHFPEPTHDPVIQDFIREVDPDIIIDYNICNFDLPYLIRRDEVLGMAEFPVLGRIRNSTVRVKEATFSSRQHGTRESKEMTIEGRVQFDLFQKGRHLNHIIDMPLVSMYSENCDGGKLKALVPLQQLLDKLMFIYNYVEMARVTGVPISFLLARGQLIKVLEDRAGFHEKPIATLDFASLYPSIMMAYNLCYCTLEGKNDLTGGLCSMKTSVRVEKSKKG</sequence>
<proteinExistence type="predicted"/>
<accession>A0AAE1QQI6</accession>
<evidence type="ECO:0000313" key="11">
    <source>
        <dbReference type="Proteomes" id="UP001291623"/>
    </source>
</evidence>
<evidence type="ECO:0000256" key="5">
    <source>
        <dbReference type="ARBA" id="ARBA00023125"/>
    </source>
</evidence>
<dbReference type="PANTHER" id="PTHR10322:SF23">
    <property type="entry name" value="DNA POLYMERASE DELTA CATALYTIC SUBUNIT"/>
    <property type="match status" value="1"/>
</dbReference>
<keyword evidence="2" id="KW-0808">Transferase</keyword>
<keyword evidence="5" id="KW-0238">DNA-binding</keyword>
<dbReference type="InterPro" id="IPR043502">
    <property type="entry name" value="DNA/RNA_pol_sf"/>
</dbReference>
<dbReference type="SUPFAM" id="SSF53098">
    <property type="entry name" value="Ribonuclease H-like"/>
    <property type="match status" value="1"/>
</dbReference>
<dbReference type="GO" id="GO:0043625">
    <property type="term" value="C:delta DNA polymerase complex"/>
    <property type="evidence" value="ECO:0007669"/>
    <property type="project" value="TreeGrafter"/>
</dbReference>
<evidence type="ECO:0000259" key="8">
    <source>
        <dbReference type="Pfam" id="PF00136"/>
    </source>
</evidence>
<gene>
    <name evidence="10" type="ORF">RND71_042225</name>
</gene>
<dbReference type="Gene3D" id="3.30.420.10">
    <property type="entry name" value="Ribonuclease H-like superfamily/Ribonuclease H"/>
    <property type="match status" value="1"/>
</dbReference>
<dbReference type="InterPro" id="IPR006134">
    <property type="entry name" value="DNA-dir_DNA_pol_B_multi_dom"/>
</dbReference>
<dbReference type="GO" id="GO:0000166">
    <property type="term" value="F:nucleotide binding"/>
    <property type="evidence" value="ECO:0007669"/>
    <property type="project" value="InterPro"/>
</dbReference>
<evidence type="ECO:0000256" key="4">
    <source>
        <dbReference type="ARBA" id="ARBA00022932"/>
    </source>
</evidence>
<dbReference type="Proteomes" id="UP001291623">
    <property type="component" value="Unassembled WGS sequence"/>
</dbReference>
<dbReference type="GO" id="GO:0003887">
    <property type="term" value="F:DNA-directed DNA polymerase activity"/>
    <property type="evidence" value="ECO:0007669"/>
    <property type="project" value="UniProtKB-KW"/>
</dbReference>
<evidence type="ECO:0000313" key="10">
    <source>
        <dbReference type="EMBL" id="KAK4337738.1"/>
    </source>
</evidence>
<protein>
    <recommendedName>
        <fullName evidence="6">DNA polymerase delta catalytic subunit</fullName>
        <ecNumber evidence="1">2.7.7.7</ecNumber>
    </recommendedName>
</protein>
<dbReference type="InterPro" id="IPR023211">
    <property type="entry name" value="DNA_pol_palm_dom_sf"/>
</dbReference>
<dbReference type="GO" id="GO:0045004">
    <property type="term" value="P:DNA replication proofreading"/>
    <property type="evidence" value="ECO:0007669"/>
    <property type="project" value="TreeGrafter"/>
</dbReference>
<evidence type="ECO:0000256" key="3">
    <source>
        <dbReference type="ARBA" id="ARBA00022695"/>
    </source>
</evidence>
<feature type="domain" description="DNA-directed DNA polymerase family B exonuclease" evidence="9">
    <location>
        <begin position="31"/>
        <end position="109"/>
    </location>
</feature>
<reference evidence="10" key="1">
    <citation type="submission" date="2023-12" db="EMBL/GenBank/DDBJ databases">
        <title>Genome assembly of Anisodus tanguticus.</title>
        <authorList>
            <person name="Wang Y.-J."/>
        </authorList>
    </citation>
    <scope>NUCLEOTIDE SEQUENCE</scope>
    <source>
        <strain evidence="10">KB-2021</strain>
        <tissue evidence="10">Leaf</tissue>
    </source>
</reference>
<dbReference type="EC" id="2.7.7.7" evidence="1"/>
<dbReference type="Pfam" id="PF00136">
    <property type="entry name" value="DNA_pol_B"/>
    <property type="match status" value="1"/>
</dbReference>
<feature type="domain" description="DNA-directed DNA polymerase family B multifunctional" evidence="8">
    <location>
        <begin position="176"/>
        <end position="220"/>
    </location>
</feature>
<keyword evidence="3" id="KW-0548">Nucleotidyltransferase</keyword>
<dbReference type="GO" id="GO:0006297">
    <property type="term" value="P:nucleotide-excision repair, DNA gap filling"/>
    <property type="evidence" value="ECO:0007669"/>
    <property type="project" value="TreeGrafter"/>
</dbReference>
<evidence type="ECO:0000259" key="9">
    <source>
        <dbReference type="Pfam" id="PF03104"/>
    </source>
</evidence>
<dbReference type="PANTHER" id="PTHR10322">
    <property type="entry name" value="DNA POLYMERASE CATALYTIC SUBUNIT"/>
    <property type="match status" value="1"/>
</dbReference>